<dbReference type="AlphaFoldDB" id="A0A6M1SYE9"/>
<organism evidence="5 6">
    <name type="scientific">Halalkalibaculum roseum</name>
    <dbReference type="NCBI Taxonomy" id="2709311"/>
    <lineage>
        <taxon>Bacteria</taxon>
        <taxon>Pseudomonadati</taxon>
        <taxon>Balneolota</taxon>
        <taxon>Balneolia</taxon>
        <taxon>Balneolales</taxon>
        <taxon>Balneolaceae</taxon>
        <taxon>Halalkalibaculum</taxon>
    </lineage>
</organism>
<dbReference type="InterPro" id="IPR023198">
    <property type="entry name" value="PGP-like_dom2"/>
</dbReference>
<dbReference type="Gene3D" id="3.40.50.1000">
    <property type="entry name" value="HAD superfamily/HAD-like"/>
    <property type="match status" value="1"/>
</dbReference>
<keyword evidence="5" id="KW-0378">Hydrolase</keyword>
<name>A0A6M1SYE9_9BACT</name>
<evidence type="ECO:0000256" key="2">
    <source>
        <dbReference type="ARBA" id="ARBA00004818"/>
    </source>
</evidence>
<dbReference type="PROSITE" id="PS01228">
    <property type="entry name" value="COF_1"/>
    <property type="match status" value="1"/>
</dbReference>
<accession>A0A6M1SYE9</accession>
<gene>
    <name evidence="5" type="ORF">G3570_15790</name>
</gene>
<comment type="pathway">
    <text evidence="2">Organic acid metabolism; glycolate biosynthesis; glycolate from 2-phosphoglycolate: step 1/1.</text>
</comment>
<dbReference type="PANTHER" id="PTHR43434">
    <property type="entry name" value="PHOSPHOGLYCOLATE PHOSPHATASE"/>
    <property type="match status" value="1"/>
</dbReference>
<reference evidence="5 6" key="1">
    <citation type="submission" date="2020-02" db="EMBL/GenBank/DDBJ databases">
        <title>Balneolaceae bacterium YR4-1, complete genome.</title>
        <authorList>
            <person name="Li Y."/>
            <person name="Wu S."/>
        </authorList>
    </citation>
    <scope>NUCLEOTIDE SEQUENCE [LARGE SCALE GENOMIC DNA]</scope>
    <source>
        <strain evidence="5 6">YR4-1</strain>
    </source>
</reference>
<comment type="caution">
    <text evidence="5">The sequence shown here is derived from an EMBL/GenBank/DDBJ whole genome shotgun (WGS) entry which is preliminary data.</text>
</comment>
<evidence type="ECO:0000313" key="5">
    <source>
        <dbReference type="EMBL" id="NGP78110.1"/>
    </source>
</evidence>
<dbReference type="InterPro" id="IPR041492">
    <property type="entry name" value="HAD_2"/>
</dbReference>
<dbReference type="Proteomes" id="UP000473278">
    <property type="component" value="Unassembled WGS sequence"/>
</dbReference>
<keyword evidence="6" id="KW-1185">Reference proteome</keyword>
<sequence length="224" mass="25417">MKPILLFDIDGTLLSVERNFMHSLISEILDSLSLDSSVLADTAFAGRTDQAIFRSLLGNQQQNDYLYRELKTRYLAGMHQELKPAHVSVYEHTDTCLSFFRERNHHMGLLTGNFKEIAAHKLSMAGYNNYFTFGAYGCDHADRNLLGSAASKNYRQLHEREAEPEEFIIVGDTPLDIECARHFGCRCVVVTTGHFSREELAAHDPDLILDSLEKPEDWFSELVG</sequence>
<dbReference type="Pfam" id="PF13419">
    <property type="entry name" value="HAD_2"/>
    <property type="match status" value="1"/>
</dbReference>
<dbReference type="PANTHER" id="PTHR43434:SF1">
    <property type="entry name" value="PHOSPHOGLYCOLATE PHOSPHATASE"/>
    <property type="match status" value="1"/>
</dbReference>
<evidence type="ECO:0000313" key="6">
    <source>
        <dbReference type="Proteomes" id="UP000473278"/>
    </source>
</evidence>
<dbReference type="Gene3D" id="1.10.150.240">
    <property type="entry name" value="Putative phosphatase, domain 2"/>
    <property type="match status" value="1"/>
</dbReference>
<dbReference type="InterPro" id="IPR036412">
    <property type="entry name" value="HAD-like_sf"/>
</dbReference>
<dbReference type="InterPro" id="IPR050155">
    <property type="entry name" value="HAD-like_hydrolase_sf"/>
</dbReference>
<dbReference type="RefSeq" id="WP_165143844.1">
    <property type="nucleotide sequence ID" value="NZ_JAALLT010000006.1"/>
</dbReference>
<comment type="catalytic activity">
    <reaction evidence="1">
        <text>2-phosphoglycolate + H2O = glycolate + phosphate</text>
        <dbReference type="Rhea" id="RHEA:14369"/>
        <dbReference type="ChEBI" id="CHEBI:15377"/>
        <dbReference type="ChEBI" id="CHEBI:29805"/>
        <dbReference type="ChEBI" id="CHEBI:43474"/>
        <dbReference type="ChEBI" id="CHEBI:58033"/>
        <dbReference type="EC" id="3.1.3.18"/>
    </reaction>
</comment>
<evidence type="ECO:0000256" key="3">
    <source>
        <dbReference type="ARBA" id="ARBA00006171"/>
    </source>
</evidence>
<dbReference type="SUPFAM" id="SSF56784">
    <property type="entry name" value="HAD-like"/>
    <property type="match status" value="1"/>
</dbReference>
<dbReference type="EC" id="3.1.3.18" evidence="4"/>
<evidence type="ECO:0000256" key="4">
    <source>
        <dbReference type="ARBA" id="ARBA00013078"/>
    </source>
</evidence>
<dbReference type="GO" id="GO:0006281">
    <property type="term" value="P:DNA repair"/>
    <property type="evidence" value="ECO:0007669"/>
    <property type="project" value="TreeGrafter"/>
</dbReference>
<dbReference type="InterPro" id="IPR023214">
    <property type="entry name" value="HAD_sf"/>
</dbReference>
<proteinExistence type="inferred from homology"/>
<dbReference type="GO" id="GO:0008967">
    <property type="term" value="F:phosphoglycolate phosphatase activity"/>
    <property type="evidence" value="ECO:0007669"/>
    <property type="project" value="UniProtKB-EC"/>
</dbReference>
<protein>
    <recommendedName>
        <fullName evidence="4">phosphoglycolate phosphatase</fullName>
        <ecNumber evidence="4">3.1.3.18</ecNumber>
    </recommendedName>
</protein>
<dbReference type="GO" id="GO:0005829">
    <property type="term" value="C:cytosol"/>
    <property type="evidence" value="ECO:0007669"/>
    <property type="project" value="TreeGrafter"/>
</dbReference>
<dbReference type="EMBL" id="JAALLT010000006">
    <property type="protein sequence ID" value="NGP78110.1"/>
    <property type="molecule type" value="Genomic_DNA"/>
</dbReference>
<evidence type="ECO:0000256" key="1">
    <source>
        <dbReference type="ARBA" id="ARBA00000830"/>
    </source>
</evidence>
<comment type="similarity">
    <text evidence="3">Belongs to the HAD-like hydrolase superfamily. CbbY/CbbZ/Gph/YieH family.</text>
</comment>